<sequence>MRYTPNKNRLTHDRPRKGQKTAYKPCTNRKEG</sequence>
<name>A0A8S5R9D7_9VIRU</name>
<dbReference type="EMBL" id="BK015845">
    <property type="protein sequence ID" value="DAE27762.1"/>
    <property type="molecule type" value="Genomic_DNA"/>
</dbReference>
<reference evidence="2" key="1">
    <citation type="journal article" date="2021" name="Proc. Natl. Acad. Sci. U.S.A.">
        <title>A Catalog of Tens of Thousands of Viruses from Human Metagenomes Reveals Hidden Associations with Chronic Diseases.</title>
        <authorList>
            <person name="Tisza M.J."/>
            <person name="Buck C.B."/>
        </authorList>
    </citation>
    <scope>NUCLEOTIDE SEQUENCE</scope>
    <source>
        <strain evidence="2">CtpeS3</strain>
    </source>
</reference>
<accession>A0A8S5R9D7</accession>
<evidence type="ECO:0000313" key="2">
    <source>
        <dbReference type="EMBL" id="DAE27762.1"/>
    </source>
</evidence>
<protein>
    <submittedName>
        <fullName evidence="2">Uncharacterized protein</fullName>
    </submittedName>
</protein>
<feature type="region of interest" description="Disordered" evidence="1">
    <location>
        <begin position="1"/>
        <end position="32"/>
    </location>
</feature>
<evidence type="ECO:0000256" key="1">
    <source>
        <dbReference type="SAM" id="MobiDB-lite"/>
    </source>
</evidence>
<proteinExistence type="predicted"/>
<organism evidence="2">
    <name type="scientific">virus sp. ctpeS3</name>
    <dbReference type="NCBI Taxonomy" id="2826815"/>
    <lineage>
        <taxon>Viruses</taxon>
    </lineage>
</organism>